<dbReference type="eggNOG" id="COG2197">
    <property type="taxonomic scope" value="Bacteria"/>
</dbReference>
<feature type="domain" description="HTH luxR-type" evidence="5">
    <location>
        <begin position="136"/>
        <end position="202"/>
    </location>
</feature>
<gene>
    <name evidence="6" type="ordered locus">HRM2_05240</name>
</gene>
<dbReference type="PANTHER" id="PTHR44688:SF16">
    <property type="entry name" value="DNA-BINDING TRANSCRIPTIONAL ACTIVATOR DEVR_DOSR"/>
    <property type="match status" value="1"/>
</dbReference>
<evidence type="ECO:0000256" key="2">
    <source>
        <dbReference type="ARBA" id="ARBA00023125"/>
    </source>
</evidence>
<dbReference type="GO" id="GO:0006355">
    <property type="term" value="P:regulation of DNA-templated transcription"/>
    <property type="evidence" value="ECO:0007669"/>
    <property type="project" value="InterPro"/>
</dbReference>
<dbReference type="EMBL" id="CP001087">
    <property type="protein sequence ID" value="ACN13638.1"/>
    <property type="molecule type" value="Genomic_DNA"/>
</dbReference>
<dbReference type="KEGG" id="dat:HRM2_05240"/>
<evidence type="ECO:0000259" key="5">
    <source>
        <dbReference type="PROSITE" id="PS50043"/>
    </source>
</evidence>
<dbReference type="InterPro" id="IPR036388">
    <property type="entry name" value="WH-like_DNA-bd_sf"/>
</dbReference>
<evidence type="ECO:0000256" key="4">
    <source>
        <dbReference type="SAM" id="Coils"/>
    </source>
</evidence>
<keyword evidence="1" id="KW-0805">Transcription regulation</keyword>
<dbReference type="STRING" id="177437.HRM2_05240"/>
<dbReference type="InterPro" id="IPR000792">
    <property type="entry name" value="Tscrpt_reg_LuxR_C"/>
</dbReference>
<dbReference type="Pfam" id="PF00196">
    <property type="entry name" value="GerE"/>
    <property type="match status" value="1"/>
</dbReference>
<keyword evidence="3" id="KW-0804">Transcription</keyword>
<dbReference type="SUPFAM" id="SSF46894">
    <property type="entry name" value="C-terminal effector domain of the bipartite response regulators"/>
    <property type="match status" value="1"/>
</dbReference>
<feature type="coiled-coil region" evidence="4">
    <location>
        <begin position="44"/>
        <end position="85"/>
    </location>
</feature>
<dbReference type="InterPro" id="IPR016032">
    <property type="entry name" value="Sig_transdc_resp-reg_C-effctor"/>
</dbReference>
<keyword evidence="2" id="KW-0238">DNA-binding</keyword>
<sequence>MNSKKIALEKFDQLRIQVESLINLHDFPSDSPAVEGVFRLIHELRTLQMEVAQQNEALHCCRQELSQANSAMTTLMEKMNQIRNEVENTVHASIRRLILPYVDKLKHGPLQQDQKTLVGILESNLLEIVRPFVADMNAMDESFTPMEIQIAHLVREGRTNKEIALILTIAPRTVGFHRENIRRKLGINNKKVNLRSVLLSCG</sequence>
<dbReference type="RefSeq" id="WP_012662887.1">
    <property type="nucleotide sequence ID" value="NC_012108.1"/>
</dbReference>
<dbReference type="CDD" id="cd06170">
    <property type="entry name" value="LuxR_C_like"/>
    <property type="match status" value="1"/>
</dbReference>
<dbReference type="Proteomes" id="UP000000442">
    <property type="component" value="Chromosome"/>
</dbReference>
<dbReference type="PANTHER" id="PTHR44688">
    <property type="entry name" value="DNA-BINDING TRANSCRIPTIONAL ACTIVATOR DEVR_DOSR"/>
    <property type="match status" value="1"/>
</dbReference>
<keyword evidence="4" id="KW-0175">Coiled coil</keyword>
<dbReference type="HOGENOM" id="CLU_126457_0_0_7"/>
<dbReference type="PROSITE" id="PS00622">
    <property type="entry name" value="HTH_LUXR_1"/>
    <property type="match status" value="1"/>
</dbReference>
<name>C0QHT0_DESAH</name>
<dbReference type="PRINTS" id="PR00038">
    <property type="entry name" value="HTHLUXR"/>
</dbReference>
<evidence type="ECO:0000313" key="7">
    <source>
        <dbReference type="Proteomes" id="UP000000442"/>
    </source>
</evidence>
<protein>
    <submittedName>
        <fullName evidence="6">Transcriptional regulator (LuxR family protein)</fullName>
    </submittedName>
</protein>
<proteinExistence type="predicted"/>
<dbReference type="AlphaFoldDB" id="C0QHT0"/>
<dbReference type="GO" id="GO:0003677">
    <property type="term" value="F:DNA binding"/>
    <property type="evidence" value="ECO:0007669"/>
    <property type="project" value="UniProtKB-KW"/>
</dbReference>
<evidence type="ECO:0000256" key="3">
    <source>
        <dbReference type="ARBA" id="ARBA00023163"/>
    </source>
</evidence>
<dbReference type="PROSITE" id="PS50043">
    <property type="entry name" value="HTH_LUXR_2"/>
    <property type="match status" value="1"/>
</dbReference>
<evidence type="ECO:0000256" key="1">
    <source>
        <dbReference type="ARBA" id="ARBA00023015"/>
    </source>
</evidence>
<keyword evidence="7" id="KW-1185">Reference proteome</keyword>
<dbReference type="SMART" id="SM00421">
    <property type="entry name" value="HTH_LUXR"/>
    <property type="match status" value="1"/>
</dbReference>
<dbReference type="OrthoDB" id="6231at2"/>
<reference evidence="6 7" key="1">
    <citation type="journal article" date="2009" name="Environ. Microbiol.">
        <title>Genome sequence of Desulfobacterium autotrophicum HRM2, a marine sulfate reducer oxidizing organic carbon completely to carbon dioxide.</title>
        <authorList>
            <person name="Strittmatter A.W."/>
            <person name="Liesegang H."/>
            <person name="Rabus R."/>
            <person name="Decker I."/>
            <person name="Amann J."/>
            <person name="Andres S."/>
            <person name="Henne A."/>
            <person name="Fricke W.F."/>
            <person name="Martinez-Arias R."/>
            <person name="Bartels D."/>
            <person name="Goesmann A."/>
            <person name="Krause L."/>
            <person name="Puehler A."/>
            <person name="Klenk H.P."/>
            <person name="Richter M."/>
            <person name="Schuler M."/>
            <person name="Gloeckner F.O."/>
            <person name="Meyerdierks A."/>
            <person name="Gottschalk G."/>
            <person name="Amann R."/>
        </authorList>
    </citation>
    <scope>NUCLEOTIDE SEQUENCE [LARGE SCALE GENOMIC DNA]</scope>
    <source>
        <strain evidence="7">ATCC 43914 / DSM 3382 / HRM2</strain>
    </source>
</reference>
<evidence type="ECO:0000313" key="6">
    <source>
        <dbReference type="EMBL" id="ACN13638.1"/>
    </source>
</evidence>
<accession>C0QHT0</accession>
<dbReference type="Gene3D" id="1.10.10.10">
    <property type="entry name" value="Winged helix-like DNA-binding domain superfamily/Winged helix DNA-binding domain"/>
    <property type="match status" value="1"/>
</dbReference>
<organism evidence="6 7">
    <name type="scientific">Desulforapulum autotrophicum (strain ATCC 43914 / DSM 3382 / VKM B-1955 / HRM2)</name>
    <name type="common">Desulfobacterium autotrophicum</name>
    <dbReference type="NCBI Taxonomy" id="177437"/>
    <lineage>
        <taxon>Bacteria</taxon>
        <taxon>Pseudomonadati</taxon>
        <taxon>Thermodesulfobacteriota</taxon>
        <taxon>Desulfobacteria</taxon>
        <taxon>Desulfobacterales</taxon>
        <taxon>Desulfobacteraceae</taxon>
        <taxon>Desulforapulum</taxon>
    </lineage>
</organism>